<accession>A0A0B1SNC1</accession>
<dbReference type="EMBL" id="KN559261">
    <property type="protein sequence ID" value="KHJ86838.1"/>
    <property type="molecule type" value="Genomic_DNA"/>
</dbReference>
<name>A0A0B1SNC1_OESDE</name>
<sequence length="104" mass="11457">MSRPTMWIMVWFDAGIKSKSFEDAEGASQRAPSARPRGDHAPAAAHAQDRVTASALAHRRVLHPVHVKRSCVLTHCCCNQLLQNMLLELSALVLENSPVSKLKC</sequence>
<reference evidence="2 3" key="1">
    <citation type="submission" date="2014-03" db="EMBL/GenBank/DDBJ databases">
        <title>Draft genome of the hookworm Oesophagostomum dentatum.</title>
        <authorList>
            <person name="Mitreva M."/>
        </authorList>
    </citation>
    <scope>NUCLEOTIDE SEQUENCE [LARGE SCALE GENOMIC DNA]</scope>
    <source>
        <strain evidence="2 3">OD-Hann</strain>
    </source>
</reference>
<evidence type="ECO:0000313" key="3">
    <source>
        <dbReference type="Proteomes" id="UP000053660"/>
    </source>
</evidence>
<proteinExistence type="predicted"/>
<protein>
    <submittedName>
        <fullName evidence="2">Uncharacterized protein</fullName>
    </submittedName>
</protein>
<feature type="region of interest" description="Disordered" evidence="1">
    <location>
        <begin position="23"/>
        <end position="49"/>
    </location>
</feature>
<evidence type="ECO:0000313" key="2">
    <source>
        <dbReference type="EMBL" id="KHJ86838.1"/>
    </source>
</evidence>
<keyword evidence="3" id="KW-1185">Reference proteome</keyword>
<evidence type="ECO:0000256" key="1">
    <source>
        <dbReference type="SAM" id="MobiDB-lite"/>
    </source>
</evidence>
<dbReference type="Proteomes" id="UP000053660">
    <property type="component" value="Unassembled WGS sequence"/>
</dbReference>
<dbReference type="AlphaFoldDB" id="A0A0B1SNC1"/>
<organism evidence="2 3">
    <name type="scientific">Oesophagostomum dentatum</name>
    <name type="common">Nodular worm</name>
    <dbReference type="NCBI Taxonomy" id="61180"/>
    <lineage>
        <taxon>Eukaryota</taxon>
        <taxon>Metazoa</taxon>
        <taxon>Ecdysozoa</taxon>
        <taxon>Nematoda</taxon>
        <taxon>Chromadorea</taxon>
        <taxon>Rhabditida</taxon>
        <taxon>Rhabditina</taxon>
        <taxon>Rhabditomorpha</taxon>
        <taxon>Strongyloidea</taxon>
        <taxon>Strongylidae</taxon>
        <taxon>Oesophagostomum</taxon>
    </lineage>
</organism>
<gene>
    <name evidence="2" type="ORF">OESDEN_13398</name>
</gene>